<keyword evidence="1" id="KW-0732">Signal</keyword>
<dbReference type="Gene3D" id="3.30.10.10">
    <property type="entry name" value="Trypsin Inhibitor V, subunit A"/>
    <property type="match status" value="1"/>
</dbReference>
<feature type="chain" id="PRO_5011681856" evidence="1">
    <location>
        <begin position="18"/>
        <end position="94"/>
    </location>
</feature>
<dbReference type="RefSeq" id="WP_093325633.1">
    <property type="nucleotide sequence ID" value="NZ_FOSZ01000009.1"/>
</dbReference>
<evidence type="ECO:0000256" key="1">
    <source>
        <dbReference type="SAM" id="SignalP"/>
    </source>
</evidence>
<dbReference type="AlphaFoldDB" id="A0A1I4GSY3"/>
<sequence length="94" mass="10010">MSIKIWGAALASVMAVAGCMGGEEEAAEVVGSEICQPETFQFLVGQDKSALEGVTVPEMVRVMQDGSPATMDFHENRLNVIHDEDGKIIAVRCG</sequence>
<proteinExistence type="predicted"/>
<dbReference type="STRING" id="1280847.SAMN04488036_109133"/>
<dbReference type="PROSITE" id="PS51257">
    <property type="entry name" value="PROKAR_LIPOPROTEIN"/>
    <property type="match status" value="1"/>
</dbReference>
<accession>A0A1I4GSY3</accession>
<organism evidence="2 3">
    <name type="scientific">Shimia haliotis</name>
    <dbReference type="NCBI Taxonomy" id="1280847"/>
    <lineage>
        <taxon>Bacteria</taxon>
        <taxon>Pseudomonadati</taxon>
        <taxon>Pseudomonadota</taxon>
        <taxon>Alphaproteobacteria</taxon>
        <taxon>Rhodobacterales</taxon>
        <taxon>Roseobacteraceae</taxon>
    </lineage>
</organism>
<feature type="signal peptide" evidence="1">
    <location>
        <begin position="1"/>
        <end position="17"/>
    </location>
</feature>
<dbReference type="EMBL" id="FOSZ01000009">
    <property type="protein sequence ID" value="SFL32261.1"/>
    <property type="molecule type" value="Genomic_DNA"/>
</dbReference>
<keyword evidence="3" id="KW-1185">Reference proteome</keyword>
<name>A0A1I4GSY3_9RHOB</name>
<dbReference type="InterPro" id="IPR021719">
    <property type="entry name" value="Prot_inh_I78"/>
</dbReference>
<gene>
    <name evidence="2" type="ORF">SAMN04488036_109133</name>
</gene>
<dbReference type="OrthoDB" id="8724542at2"/>
<dbReference type="Proteomes" id="UP000198851">
    <property type="component" value="Unassembled WGS sequence"/>
</dbReference>
<evidence type="ECO:0000313" key="2">
    <source>
        <dbReference type="EMBL" id="SFL32261.1"/>
    </source>
</evidence>
<protein>
    <submittedName>
        <fullName evidence="2">Peptidase inhibitor I78 family protein</fullName>
    </submittedName>
</protein>
<dbReference type="Pfam" id="PF11720">
    <property type="entry name" value="Inhibitor_I78"/>
    <property type="match status" value="1"/>
</dbReference>
<reference evidence="3" key="1">
    <citation type="submission" date="2016-10" db="EMBL/GenBank/DDBJ databases">
        <authorList>
            <person name="Varghese N."/>
            <person name="Submissions S."/>
        </authorList>
    </citation>
    <scope>NUCLEOTIDE SEQUENCE [LARGE SCALE GENOMIC DNA]</scope>
    <source>
        <strain evidence="3">DSM 28453</strain>
    </source>
</reference>
<evidence type="ECO:0000313" key="3">
    <source>
        <dbReference type="Proteomes" id="UP000198851"/>
    </source>
</evidence>